<feature type="compositionally biased region" description="Polar residues" evidence="7">
    <location>
        <begin position="212"/>
        <end position="221"/>
    </location>
</feature>
<dbReference type="InterPro" id="IPR030393">
    <property type="entry name" value="G_ENGB_dom"/>
</dbReference>
<dbReference type="HAMAP" id="MF_00321">
    <property type="entry name" value="GTPase_EngB"/>
    <property type="match status" value="1"/>
</dbReference>
<keyword evidence="5" id="KW-0460">Magnesium</keyword>
<evidence type="ECO:0000256" key="6">
    <source>
        <dbReference type="ARBA" id="ARBA00023134"/>
    </source>
</evidence>
<reference evidence="9" key="1">
    <citation type="submission" date="2016-03" db="EMBL/GenBank/DDBJ databases">
        <title>Mechanisms controlling the formation of the plant cell surface in tip-growing cells are functionally conserved among land plants.</title>
        <authorList>
            <person name="Honkanen S."/>
            <person name="Jones V.A."/>
            <person name="Morieri G."/>
            <person name="Champion C."/>
            <person name="Hetherington A.J."/>
            <person name="Kelly S."/>
            <person name="Saint-Marcoux D."/>
            <person name="Proust H."/>
            <person name="Prescott H."/>
            <person name="Dolan L."/>
        </authorList>
    </citation>
    <scope>NUCLEOTIDE SEQUENCE [LARGE SCALE GENOMIC DNA]</scope>
    <source>
        <tissue evidence="9">Whole gametophyte</tissue>
    </source>
</reference>
<dbReference type="NCBIfam" id="TIGR03598">
    <property type="entry name" value="GTPase_YsxC"/>
    <property type="match status" value="1"/>
</dbReference>
<feature type="compositionally biased region" description="Low complexity" evidence="7">
    <location>
        <begin position="151"/>
        <end position="160"/>
    </location>
</feature>
<dbReference type="InterPro" id="IPR019987">
    <property type="entry name" value="GTP-bd_ribosome_bio_YsxC"/>
</dbReference>
<comment type="caution">
    <text evidence="9">The sequence shown here is derived from an EMBL/GenBank/DDBJ whole genome shotgun (WGS) entry which is preliminary data.</text>
</comment>
<dbReference type="Proteomes" id="UP000077202">
    <property type="component" value="Unassembled WGS sequence"/>
</dbReference>
<evidence type="ECO:0000256" key="4">
    <source>
        <dbReference type="ARBA" id="ARBA00022741"/>
    </source>
</evidence>
<feature type="compositionally biased region" description="Basic residues" evidence="7">
    <location>
        <begin position="194"/>
        <end position="209"/>
    </location>
</feature>
<proteinExistence type="inferred from homology"/>
<organism evidence="9 10">
    <name type="scientific">Marchantia polymorpha subsp. ruderalis</name>
    <dbReference type="NCBI Taxonomy" id="1480154"/>
    <lineage>
        <taxon>Eukaryota</taxon>
        <taxon>Viridiplantae</taxon>
        <taxon>Streptophyta</taxon>
        <taxon>Embryophyta</taxon>
        <taxon>Marchantiophyta</taxon>
        <taxon>Marchantiopsida</taxon>
        <taxon>Marchantiidae</taxon>
        <taxon>Marchantiales</taxon>
        <taxon>Marchantiaceae</taxon>
        <taxon>Marchantia</taxon>
    </lineage>
</organism>
<comment type="cofactor">
    <cofactor evidence="1">
        <name>Mg(2+)</name>
        <dbReference type="ChEBI" id="CHEBI:18420"/>
    </cofactor>
</comment>
<dbReference type="SUPFAM" id="SSF52540">
    <property type="entry name" value="P-loop containing nucleoside triphosphate hydrolases"/>
    <property type="match status" value="1"/>
</dbReference>
<evidence type="ECO:0000256" key="2">
    <source>
        <dbReference type="ARBA" id="ARBA00009638"/>
    </source>
</evidence>
<dbReference type="GO" id="GO:0005525">
    <property type="term" value="F:GTP binding"/>
    <property type="evidence" value="ECO:0007669"/>
    <property type="project" value="UniProtKB-KW"/>
</dbReference>
<accession>A0A176WGW6</accession>
<dbReference type="PROSITE" id="PS51257">
    <property type="entry name" value="PROKAR_LIPOPROTEIN"/>
    <property type="match status" value="1"/>
</dbReference>
<evidence type="ECO:0000256" key="1">
    <source>
        <dbReference type="ARBA" id="ARBA00001946"/>
    </source>
</evidence>
<protein>
    <recommendedName>
        <fullName evidence="8">EngB-type G domain-containing protein</fullName>
    </recommendedName>
</protein>
<evidence type="ECO:0000256" key="5">
    <source>
        <dbReference type="ARBA" id="ARBA00022842"/>
    </source>
</evidence>
<feature type="domain" description="EngB-type G" evidence="8">
    <location>
        <begin position="377"/>
        <end position="540"/>
    </location>
</feature>
<gene>
    <name evidence="9" type="ORF">AXG93_3415s1420</name>
</gene>
<dbReference type="EMBL" id="LVLJ01001012">
    <property type="protein sequence ID" value="OAE31582.1"/>
    <property type="molecule type" value="Genomic_DNA"/>
</dbReference>
<dbReference type="Gene3D" id="3.40.50.300">
    <property type="entry name" value="P-loop containing nucleotide triphosphate hydrolases"/>
    <property type="match status" value="1"/>
</dbReference>
<keyword evidence="4" id="KW-0547">Nucleotide-binding</keyword>
<dbReference type="AlphaFoldDB" id="A0A176WGW6"/>
<dbReference type="CDD" id="cd01876">
    <property type="entry name" value="YihA_EngB"/>
    <property type="match status" value="1"/>
</dbReference>
<feature type="region of interest" description="Disordered" evidence="7">
    <location>
        <begin position="126"/>
        <end position="277"/>
    </location>
</feature>
<evidence type="ECO:0000313" key="9">
    <source>
        <dbReference type="EMBL" id="OAE31582.1"/>
    </source>
</evidence>
<dbReference type="PANTHER" id="PTHR47560">
    <property type="entry name" value="EXPRESSED PROTEIN"/>
    <property type="match status" value="1"/>
</dbReference>
<keyword evidence="10" id="KW-1185">Reference proteome</keyword>
<dbReference type="Pfam" id="PF01926">
    <property type="entry name" value="MMR_HSR1"/>
    <property type="match status" value="1"/>
</dbReference>
<name>A0A176WGW6_MARPO</name>
<evidence type="ECO:0000259" key="8">
    <source>
        <dbReference type="PROSITE" id="PS51706"/>
    </source>
</evidence>
<dbReference type="PANTHER" id="PTHR47560:SF1">
    <property type="entry name" value="EXPRESSED PROTEIN"/>
    <property type="match status" value="1"/>
</dbReference>
<dbReference type="InterPro" id="IPR006073">
    <property type="entry name" value="GTP-bd"/>
</dbReference>
<comment type="similarity">
    <text evidence="2">Belongs to the TRAFAC class TrmE-Era-EngA-EngB-Septin-like GTPase superfamily. EngB GTPase family.</text>
</comment>
<keyword evidence="3" id="KW-0479">Metal-binding</keyword>
<feature type="compositionally biased region" description="Basic residues" evidence="7">
    <location>
        <begin position="250"/>
        <end position="259"/>
    </location>
</feature>
<keyword evidence="6" id="KW-0342">GTP-binding</keyword>
<evidence type="ECO:0000313" key="10">
    <source>
        <dbReference type="Proteomes" id="UP000077202"/>
    </source>
</evidence>
<evidence type="ECO:0000256" key="3">
    <source>
        <dbReference type="ARBA" id="ARBA00022723"/>
    </source>
</evidence>
<dbReference type="InterPro" id="IPR027417">
    <property type="entry name" value="P-loop_NTPase"/>
</dbReference>
<dbReference type="PROSITE" id="PS51706">
    <property type="entry name" value="G_ENGB"/>
    <property type="match status" value="1"/>
</dbReference>
<evidence type="ECO:0000256" key="7">
    <source>
        <dbReference type="SAM" id="MobiDB-lite"/>
    </source>
</evidence>
<sequence length="550" mass="60925">MQGYTSRVCSSALQCLITACELGEASNVIRSLRACNSRVRERVGRASGILERHWGADPVVSSKIGSSNSWHAGIIAGPGNWHSNFPVSYYDTTGSIIQRCIDSGIPPPLGGGSLFLPRTFASSPFNGVASRPQKSFGSRSRFKPEGKSRLKLQSKSQFKSKNAEEPPRSKRFSGALSSIKDLHSEHARGNSKTGKGRSKTTLRSPRKRVTPSVRSARQAGQTIGIEQGAKPRLSRKLKTEERPNDDGERIKRRRKRIRPRPNDITFKRGLNSCTPDIGVPSPVAVQKAAQEAPLSTNAKFRQIEPSRELLRQIEENLLGRRRLVEWRRSGFDPTRTAPLDDVPESKDRRAPIQETVFRQKLTFIAAAKIASSLPTTQLTEIAFAGRSNVGKSSLINALTRQWGVARTSDKPGLTQSINFFTLGTQLCLVDLPGYGFAYAKVQIKEDWEQLVKEYVASRPNLKRVCLLVDAKWGLKPRDEELLQLMESSRTRYQIILTKTDVLPPLDLARRATQILQMMVSSKSGAGVPHLRASLARVVSGQSRVLQEDSV</sequence>
<dbReference type="GO" id="GO:0046872">
    <property type="term" value="F:metal ion binding"/>
    <property type="evidence" value="ECO:0007669"/>
    <property type="project" value="UniProtKB-KW"/>
</dbReference>
<feature type="compositionally biased region" description="Basic and acidic residues" evidence="7">
    <location>
        <begin position="237"/>
        <end position="249"/>
    </location>
</feature>